<reference evidence="4 5" key="1">
    <citation type="journal article" date="2013" name="Genome Biol.">
        <title>Genome of Acanthamoeba castellanii highlights extensive lateral gene transfer and early evolution of tyrosine kinase signaling.</title>
        <authorList>
            <person name="Clarke M."/>
            <person name="Lohan A.J."/>
            <person name="Liu B."/>
            <person name="Lagkouvardos I."/>
            <person name="Roy S."/>
            <person name="Zafar N."/>
            <person name="Bertelli C."/>
            <person name="Schilde C."/>
            <person name="Kianianmomeni A."/>
            <person name="Burglin T.R."/>
            <person name="Frech C."/>
            <person name="Turcotte B."/>
            <person name="Kopec K.O."/>
            <person name="Synnott J.M."/>
            <person name="Choo C."/>
            <person name="Paponov I."/>
            <person name="Finkler A."/>
            <person name="Soon Heng Tan C."/>
            <person name="Hutchins A.P."/>
            <person name="Weinmeier T."/>
            <person name="Rattei T."/>
            <person name="Chu J.S."/>
            <person name="Gimenez G."/>
            <person name="Irimia M."/>
            <person name="Rigden D.J."/>
            <person name="Fitzpatrick D.A."/>
            <person name="Lorenzo-Morales J."/>
            <person name="Bateman A."/>
            <person name="Chiu C.H."/>
            <person name="Tang P."/>
            <person name="Hegemann P."/>
            <person name="Fromm H."/>
            <person name="Raoult D."/>
            <person name="Greub G."/>
            <person name="Miranda-Saavedra D."/>
            <person name="Chen N."/>
            <person name="Nash P."/>
            <person name="Ginger M.L."/>
            <person name="Horn M."/>
            <person name="Schaap P."/>
            <person name="Caler L."/>
            <person name="Loftus B."/>
        </authorList>
    </citation>
    <scope>NUCLEOTIDE SEQUENCE [LARGE SCALE GENOMIC DNA]</scope>
    <source>
        <strain evidence="4 5">Neff</strain>
    </source>
</reference>
<dbReference type="GO" id="GO:0032259">
    <property type="term" value="P:methylation"/>
    <property type="evidence" value="ECO:0007669"/>
    <property type="project" value="UniProtKB-KW"/>
</dbReference>
<dbReference type="CDD" id="cd02440">
    <property type="entry name" value="AdoMet_MTases"/>
    <property type="match status" value="1"/>
</dbReference>
<dbReference type="InterPro" id="IPR008854">
    <property type="entry name" value="TPMT"/>
</dbReference>
<dbReference type="GeneID" id="14912043"/>
<dbReference type="KEGG" id="acan:ACA1_261270"/>
<accession>L8GG55</accession>
<name>L8GG55_ACACF</name>
<evidence type="ECO:0000256" key="1">
    <source>
        <dbReference type="ARBA" id="ARBA00022603"/>
    </source>
</evidence>
<sequence>MEEEVPQAAPAASVAKWSGFYASGFAPWDAHRPASQLVAFLHDHPEGQRLLPPERSSTSAEVLEIGCGSGASCVWMAQQGMAVVGVDLVPLPLRAASAAATAAGVADRCRFVASDFMALPNSFSFAVGKRMSHEQQDKAHEEEAASGDVAAEREGGGFDLVYDCQCFHVLRKEIGERPVADKIAQLVRPGGIFFTLVGNCNEAMTGPERLTKEELTDAFASHFEVLSIYETRALGALT</sequence>
<dbReference type="SUPFAM" id="SSF53335">
    <property type="entry name" value="S-adenosyl-L-methionine-dependent methyltransferases"/>
    <property type="match status" value="1"/>
</dbReference>
<dbReference type="Pfam" id="PF05724">
    <property type="entry name" value="TPMT"/>
    <property type="match status" value="1"/>
</dbReference>
<organism evidence="4 5">
    <name type="scientific">Acanthamoeba castellanii (strain ATCC 30010 / Neff)</name>
    <dbReference type="NCBI Taxonomy" id="1257118"/>
    <lineage>
        <taxon>Eukaryota</taxon>
        <taxon>Amoebozoa</taxon>
        <taxon>Discosea</taxon>
        <taxon>Longamoebia</taxon>
        <taxon>Centramoebida</taxon>
        <taxon>Acanthamoebidae</taxon>
        <taxon>Acanthamoeba</taxon>
    </lineage>
</organism>
<dbReference type="GO" id="GO:0008757">
    <property type="term" value="F:S-adenosylmethionine-dependent methyltransferase activity"/>
    <property type="evidence" value="ECO:0007669"/>
    <property type="project" value="InterPro"/>
</dbReference>
<keyword evidence="5" id="KW-1185">Reference proteome</keyword>
<dbReference type="AlphaFoldDB" id="L8GG55"/>
<evidence type="ECO:0000313" key="4">
    <source>
        <dbReference type="EMBL" id="ELR11708.1"/>
    </source>
</evidence>
<dbReference type="Proteomes" id="UP000011083">
    <property type="component" value="Unassembled WGS sequence"/>
</dbReference>
<dbReference type="RefSeq" id="XP_004333721.1">
    <property type="nucleotide sequence ID" value="XM_004333673.1"/>
</dbReference>
<dbReference type="OMA" id="CADILDE"/>
<dbReference type="OrthoDB" id="506498at2759"/>
<keyword evidence="3" id="KW-0949">S-adenosyl-L-methionine</keyword>
<protein>
    <submittedName>
        <fullName evidence="4">Methyltransferase domain containing protein</fullName>
    </submittedName>
</protein>
<keyword evidence="2 4" id="KW-0808">Transferase</keyword>
<dbReference type="PANTHER" id="PTHR43464:SF93">
    <property type="entry name" value="METHYLTRANSFERASE DOMAIN-CONTAINING PROTEIN"/>
    <property type="match status" value="1"/>
</dbReference>
<evidence type="ECO:0000256" key="3">
    <source>
        <dbReference type="ARBA" id="ARBA00022691"/>
    </source>
</evidence>
<dbReference type="EMBL" id="KB008148">
    <property type="protein sequence ID" value="ELR11708.1"/>
    <property type="molecule type" value="Genomic_DNA"/>
</dbReference>
<evidence type="ECO:0000313" key="5">
    <source>
        <dbReference type="Proteomes" id="UP000011083"/>
    </source>
</evidence>
<dbReference type="VEuPathDB" id="AmoebaDB:ACA1_261270"/>
<gene>
    <name evidence="4" type="ORF">ACA1_261270</name>
</gene>
<proteinExistence type="predicted"/>
<dbReference type="InterPro" id="IPR029063">
    <property type="entry name" value="SAM-dependent_MTases_sf"/>
</dbReference>
<keyword evidence="1 4" id="KW-0489">Methyltransferase</keyword>
<dbReference type="Gene3D" id="3.40.50.150">
    <property type="entry name" value="Vaccinia Virus protein VP39"/>
    <property type="match status" value="1"/>
</dbReference>
<evidence type="ECO:0000256" key="2">
    <source>
        <dbReference type="ARBA" id="ARBA00022679"/>
    </source>
</evidence>
<dbReference type="PANTHER" id="PTHR43464">
    <property type="entry name" value="METHYLTRANSFERASE"/>
    <property type="match status" value="1"/>
</dbReference>